<organism evidence="2 3">
    <name type="scientific">Fibroporia radiculosa</name>
    <dbReference type="NCBI Taxonomy" id="599839"/>
    <lineage>
        <taxon>Eukaryota</taxon>
        <taxon>Fungi</taxon>
        <taxon>Dikarya</taxon>
        <taxon>Basidiomycota</taxon>
        <taxon>Agaricomycotina</taxon>
        <taxon>Agaricomycetes</taxon>
        <taxon>Polyporales</taxon>
        <taxon>Fibroporiaceae</taxon>
        <taxon>Fibroporia</taxon>
    </lineage>
</organism>
<proteinExistence type="predicted"/>
<feature type="region of interest" description="Disordered" evidence="1">
    <location>
        <begin position="147"/>
        <end position="193"/>
    </location>
</feature>
<evidence type="ECO:0000256" key="1">
    <source>
        <dbReference type="SAM" id="MobiDB-lite"/>
    </source>
</evidence>
<dbReference type="STRING" id="599839.J4I8N1"/>
<keyword evidence="3" id="KW-1185">Reference proteome</keyword>
<dbReference type="RefSeq" id="XP_012178984.1">
    <property type="nucleotide sequence ID" value="XM_012323594.1"/>
</dbReference>
<dbReference type="GeneID" id="24094612"/>
<name>J4I8N1_9APHY</name>
<dbReference type="InterPro" id="IPR011990">
    <property type="entry name" value="TPR-like_helical_dom_sf"/>
</dbReference>
<protein>
    <submittedName>
        <fullName evidence="2">Uncharacterized protein</fullName>
    </submittedName>
</protein>
<dbReference type="Proteomes" id="UP000006352">
    <property type="component" value="Unassembled WGS sequence"/>
</dbReference>
<reference evidence="2 3" key="1">
    <citation type="journal article" date="2012" name="Appl. Environ. Microbiol.">
        <title>Short-read sequencing for genomic analysis of the brown rot fungus Fibroporia radiculosa.</title>
        <authorList>
            <person name="Tang J.D."/>
            <person name="Perkins A.D."/>
            <person name="Sonstegard T.S."/>
            <person name="Schroeder S.G."/>
            <person name="Burgess S.C."/>
            <person name="Diehl S.V."/>
        </authorList>
    </citation>
    <scope>NUCLEOTIDE SEQUENCE [LARGE SCALE GENOMIC DNA]</scope>
    <source>
        <strain evidence="2 3">TFFH 294</strain>
    </source>
</reference>
<dbReference type="InParanoid" id="J4I8N1"/>
<dbReference type="AlphaFoldDB" id="J4I8N1"/>
<dbReference type="EMBL" id="HE796947">
    <property type="protein sequence ID" value="CCL99701.1"/>
    <property type="molecule type" value="Genomic_DNA"/>
</dbReference>
<dbReference type="HOGENOM" id="CLU_585306_0_0_1"/>
<evidence type="ECO:0000313" key="3">
    <source>
        <dbReference type="Proteomes" id="UP000006352"/>
    </source>
</evidence>
<accession>J4I8N1</accession>
<gene>
    <name evidence="2" type="ORF">FIBRA_01722</name>
</gene>
<dbReference type="OrthoDB" id="3169018at2759"/>
<dbReference type="Gene3D" id="1.25.40.10">
    <property type="entry name" value="Tetratricopeptide repeat domain"/>
    <property type="match status" value="1"/>
</dbReference>
<feature type="compositionally biased region" description="Basic and acidic residues" evidence="1">
    <location>
        <begin position="158"/>
        <end position="180"/>
    </location>
</feature>
<evidence type="ECO:0000313" key="2">
    <source>
        <dbReference type="EMBL" id="CCL99701.1"/>
    </source>
</evidence>
<sequence length="467" mass="51757">MATKLSGVFTITNTFHSNRVAMMNDNDAEPLFFHGIPHRSLGALIAQLAAEKGNNICVIVDYCHSDSSARADDGQPTHLDECIEVEAIPSELDLDLWGSLQPEESTAALATYFRHGGVRCHVLLVAGGTEERVMTQRICELSVNEQTSTCSTESETDEAGRNDVAHGERERKKQRGEVQEIHTPGLDQSTDVPDTDRSILILEDAVQSAADDDPNQLSRLDALGRSLLTHFDQLGNAEDTHRSISMHDDAARLCLEGDPNKPTYLNNLGNSLRACFRRLGDVEDIHRSISILQDAVRLSPDGDPNKSTYLNNLRNSLCACFRRMGDVEDLHRSISMLEDAPVHLNNLGYSLCTRFEQTSDVEDIHRSILMLEDAVRLSPDGDSDKLSRLDSLANLLRTRFKRLGDVEDIHRSISILEHAVQLSSDGDPNKLTSISMLENAVRLSTDDDSDKPPRLNPLGHSLCTRFE</sequence>